<organism evidence="2 3">
    <name type="scientific">Amborella trichopoda</name>
    <dbReference type="NCBI Taxonomy" id="13333"/>
    <lineage>
        <taxon>Eukaryota</taxon>
        <taxon>Viridiplantae</taxon>
        <taxon>Streptophyta</taxon>
        <taxon>Embryophyta</taxon>
        <taxon>Tracheophyta</taxon>
        <taxon>Spermatophyta</taxon>
        <taxon>Magnoliopsida</taxon>
        <taxon>Amborellales</taxon>
        <taxon>Amborellaceae</taxon>
        <taxon>Amborella</taxon>
    </lineage>
</organism>
<gene>
    <name evidence="2" type="ORF">AMTR_s00048p00207360</name>
</gene>
<name>U5D2N3_AMBTC</name>
<dbReference type="HOGENOM" id="CLU_1857961_0_0_1"/>
<feature type="compositionally biased region" description="Basic and acidic residues" evidence="1">
    <location>
        <begin position="109"/>
        <end position="129"/>
    </location>
</feature>
<dbReference type="Proteomes" id="UP000017836">
    <property type="component" value="Unassembled WGS sequence"/>
</dbReference>
<protein>
    <submittedName>
        <fullName evidence="2">Uncharacterized protein</fullName>
    </submittedName>
</protein>
<sequence>MNVEFTKAVGAKWELTVEVDKLWQSRGGVGEHPLGSGIGVKPNRAVEGVASKVTEERAREKGEARDGRWWLEGRGMGDRGGLKKSGWEGGAQIADSGMGTQEASPLEGVRSKPMDWEGERKGERREVGQRQKRRKGEG</sequence>
<feature type="region of interest" description="Disordered" evidence="1">
    <location>
        <begin position="69"/>
        <end position="138"/>
    </location>
</feature>
<evidence type="ECO:0000313" key="2">
    <source>
        <dbReference type="EMBL" id="ERN15662.1"/>
    </source>
</evidence>
<evidence type="ECO:0000313" key="3">
    <source>
        <dbReference type="Proteomes" id="UP000017836"/>
    </source>
</evidence>
<feature type="compositionally biased region" description="Basic and acidic residues" evidence="1">
    <location>
        <begin position="69"/>
        <end position="81"/>
    </location>
</feature>
<reference evidence="3" key="1">
    <citation type="journal article" date="2013" name="Science">
        <title>The Amborella genome and the evolution of flowering plants.</title>
        <authorList>
            <consortium name="Amborella Genome Project"/>
        </authorList>
    </citation>
    <scope>NUCLEOTIDE SEQUENCE [LARGE SCALE GENOMIC DNA]</scope>
</reference>
<dbReference type="EMBL" id="KI392502">
    <property type="protein sequence ID" value="ERN15662.1"/>
    <property type="molecule type" value="Genomic_DNA"/>
</dbReference>
<dbReference type="Gramene" id="ERN15662">
    <property type="protein sequence ID" value="ERN15662"/>
    <property type="gene ID" value="AMTR_s00048p00207360"/>
</dbReference>
<proteinExistence type="predicted"/>
<keyword evidence="3" id="KW-1185">Reference proteome</keyword>
<dbReference type="AlphaFoldDB" id="U5D2N3"/>
<evidence type="ECO:0000256" key="1">
    <source>
        <dbReference type="SAM" id="MobiDB-lite"/>
    </source>
</evidence>
<accession>U5D2N3</accession>